<accession>A0A1Y1SZ80</accession>
<keyword evidence="1" id="KW-1133">Transmembrane helix</keyword>
<gene>
    <name evidence="2" type="ORF">IIF7_19439</name>
</gene>
<dbReference type="AlphaFoldDB" id="A0A1Y1SZ80"/>
<dbReference type="STRING" id="1185767.IIF7_19439"/>
<dbReference type="EMBL" id="ARYN01000027">
    <property type="protein sequence ID" value="ORL43704.1"/>
    <property type="molecule type" value="Genomic_DNA"/>
</dbReference>
<proteinExistence type="predicted"/>
<feature type="transmembrane region" description="Helical" evidence="1">
    <location>
        <begin position="16"/>
        <end position="38"/>
    </location>
</feature>
<keyword evidence="3" id="KW-1185">Reference proteome</keyword>
<keyword evidence="1" id="KW-0472">Membrane</keyword>
<evidence type="ECO:0000256" key="1">
    <source>
        <dbReference type="SAM" id="Phobius"/>
    </source>
</evidence>
<organism evidence="2 3">
    <name type="scientific">Zunongwangia atlantica 22II14-10F7</name>
    <dbReference type="NCBI Taxonomy" id="1185767"/>
    <lineage>
        <taxon>Bacteria</taxon>
        <taxon>Pseudomonadati</taxon>
        <taxon>Bacteroidota</taxon>
        <taxon>Flavobacteriia</taxon>
        <taxon>Flavobacteriales</taxon>
        <taxon>Flavobacteriaceae</taxon>
        <taxon>Zunongwangia</taxon>
    </lineage>
</organism>
<evidence type="ECO:0000313" key="3">
    <source>
        <dbReference type="Proteomes" id="UP000192746"/>
    </source>
</evidence>
<keyword evidence="1" id="KW-0812">Transmembrane</keyword>
<dbReference type="RefSeq" id="WP_084843350.1">
    <property type="nucleotide sequence ID" value="NZ_ARYN01000027.1"/>
</dbReference>
<dbReference type="Proteomes" id="UP000192746">
    <property type="component" value="Unassembled WGS sequence"/>
</dbReference>
<evidence type="ECO:0000313" key="2">
    <source>
        <dbReference type="EMBL" id="ORL43704.1"/>
    </source>
</evidence>
<comment type="caution">
    <text evidence="2">The sequence shown here is derived from an EMBL/GenBank/DDBJ whole genome shotgun (WGS) entry which is preliminary data.</text>
</comment>
<sequence length="407" mass="45570">MQLIKAHFYTRLKANALYVVLIVGVIVAILLGSFLLLAHHQRLFQLRNEAISNGMSNVNSSFFNYPKSTEGIEVVSNYWGAFRKVLIEDEEHQLKKVALLCAQKDSLYTSVYLEDYHSPLVLAGSASLEGKLELPDGYWKTGAVNGHYFTGKTQLKGIKPSTKMPSIDSKWRDFTEGLLSGKAIEAKELMAQSRMNNSFIEPLQIIQTYGGNYINAELTGHFIVRDDVGIKVSANSELNDIVIVAPQITIESGFKGNIHCIANRIEIEKNVVLNYPSSLIAIEEEMKSTSNDDVFTDIKIGDNVLFNGFVIYLNHKSNLYENRNIDITLGTNSKIVGDIYSQGYLELKGEVTGSIYTSYFMYDSGRGGKYINYLYNARVSFDQTIARYNGGLPLASNTEYIVASWLY</sequence>
<protein>
    <submittedName>
        <fullName evidence="2">Uncharacterized protein</fullName>
    </submittedName>
</protein>
<reference evidence="2 3" key="1">
    <citation type="submission" date="2013-04" db="EMBL/GenBank/DDBJ databases">
        <title>Zunongwangia sp. 22II14-10F7 Genome Sequencing.</title>
        <authorList>
            <person name="Lai Q."/>
            <person name="Shao Z."/>
        </authorList>
    </citation>
    <scope>NUCLEOTIDE SEQUENCE [LARGE SCALE GENOMIC DNA]</scope>
    <source>
        <strain evidence="2 3">22II14-10F7</strain>
    </source>
</reference>
<name>A0A1Y1SZ80_9FLAO</name>
<dbReference type="OrthoDB" id="1004942at2"/>